<dbReference type="PANTHER" id="PTHR11712">
    <property type="entry name" value="POLYKETIDE SYNTHASE-RELATED"/>
    <property type="match status" value="1"/>
</dbReference>
<organism evidence="3 4">
    <name type="scientific">Kitasatospora setae (strain ATCC 33774 / DSM 43861 / JCM 3304 / KCC A-0304 / NBRC 14216 / KM-6054)</name>
    <name type="common">Streptomyces setae</name>
    <dbReference type="NCBI Taxonomy" id="452652"/>
    <lineage>
        <taxon>Bacteria</taxon>
        <taxon>Bacillati</taxon>
        <taxon>Actinomycetota</taxon>
        <taxon>Actinomycetes</taxon>
        <taxon>Kitasatosporales</taxon>
        <taxon>Streptomycetaceae</taxon>
        <taxon>Kitasatospora</taxon>
    </lineage>
</organism>
<proteinExistence type="predicted"/>
<dbReference type="Pfam" id="PF00109">
    <property type="entry name" value="ketoacyl-synt"/>
    <property type="match status" value="1"/>
</dbReference>
<dbReference type="GO" id="GO:0004315">
    <property type="term" value="F:3-oxoacyl-[acyl-carrier-protein] synthase activity"/>
    <property type="evidence" value="ECO:0007669"/>
    <property type="project" value="TreeGrafter"/>
</dbReference>
<reference evidence="3 4" key="1">
    <citation type="journal article" date="2010" name="DNA Res.">
        <title>Genome sequence of Kitasatospora setae NBRC 14216T: an evolutionary snapshot of the family Streptomycetaceae.</title>
        <authorList>
            <person name="Ichikawa N."/>
            <person name="Oguchi A."/>
            <person name="Ikeda H."/>
            <person name="Ishikawa J."/>
            <person name="Kitani S."/>
            <person name="Watanabe Y."/>
            <person name="Nakamura S."/>
            <person name="Katano Y."/>
            <person name="Kishi E."/>
            <person name="Sasagawa M."/>
            <person name="Ankai A."/>
            <person name="Fukui S."/>
            <person name="Hashimoto Y."/>
            <person name="Kamata S."/>
            <person name="Otoguro M."/>
            <person name="Tanikawa S."/>
            <person name="Nihira T."/>
            <person name="Horinouchi S."/>
            <person name="Ohnishi Y."/>
            <person name="Hayakawa M."/>
            <person name="Kuzuyama T."/>
            <person name="Arisawa A."/>
            <person name="Nomoto F."/>
            <person name="Miura H."/>
            <person name="Takahashi Y."/>
            <person name="Fujita N."/>
        </authorList>
    </citation>
    <scope>NUCLEOTIDE SEQUENCE [LARGE SCALE GENOMIC DNA]</scope>
    <source>
        <strain evidence="4">ATCC 33774 / DSM 43861 / JCM 3304 / KCC A-0304 / NBRC 14216 / KM-6054</strain>
    </source>
</reference>
<protein>
    <submittedName>
        <fullName evidence="3">Putative 3-oxoacyl-[acyl-carrier-protein] synthase</fullName>
        <ecNumber evidence="3">2.3.1.-</ecNumber>
    </submittedName>
</protein>
<keyword evidence="4" id="KW-1185">Reference proteome</keyword>
<dbReference type="PATRIC" id="fig|452652.3.peg.6625"/>
<dbReference type="Gene3D" id="3.40.47.10">
    <property type="match status" value="1"/>
</dbReference>
<dbReference type="PANTHER" id="PTHR11712:SF336">
    <property type="entry name" value="3-OXOACYL-[ACYL-CARRIER-PROTEIN] SYNTHASE, MITOCHONDRIAL"/>
    <property type="match status" value="1"/>
</dbReference>
<sequence>MTEIVISGRGSVRPSATGSAPAWARPGDPVALTGGHPVLGLDPVLLLGRKSVTYNHRTTHLAMVACQRAVEDAGLTIDDDNRDRIGVTLGTTAGSVTGMAEFGIDTFRQARPYLVKPADFPSAVINTSAGALAIRHGLRGANCTVATAALGTVSAFRQAALALSAGHADTLLVGAAEEFTEPTARWAASARDTGPLGEGAAMFVLETAATAAAAGRTARATVLGSRVDAVEAADPADTARVVSRLLGRAGLPADRIDAVLIRATGVPEADLAHLRGLAAAGLTAAPTRTEDLTGDCLAAHTALQIDRELAAAVPGRTVLFTALDADGALGVLLLRLHDRSAAEAAA</sequence>
<keyword evidence="1 3" id="KW-0808">Transferase</keyword>
<dbReference type="SUPFAM" id="SSF53901">
    <property type="entry name" value="Thiolase-like"/>
    <property type="match status" value="2"/>
</dbReference>
<evidence type="ECO:0000313" key="3">
    <source>
        <dbReference type="EMBL" id="BAJ32358.1"/>
    </source>
</evidence>
<keyword evidence="3" id="KW-0012">Acyltransferase</keyword>
<evidence type="ECO:0000256" key="1">
    <source>
        <dbReference type="ARBA" id="ARBA00022679"/>
    </source>
</evidence>
<evidence type="ECO:0000313" key="4">
    <source>
        <dbReference type="Proteomes" id="UP000007076"/>
    </source>
</evidence>
<dbReference type="InterPro" id="IPR000794">
    <property type="entry name" value="Beta-ketoacyl_synthase"/>
</dbReference>
<dbReference type="EMBL" id="AP010968">
    <property type="protein sequence ID" value="BAJ32358.1"/>
    <property type="molecule type" value="Genomic_DNA"/>
</dbReference>
<dbReference type="AlphaFoldDB" id="E4N2H4"/>
<dbReference type="EC" id="2.3.1.-" evidence="3"/>
<dbReference type="GO" id="GO:0006633">
    <property type="term" value="P:fatty acid biosynthetic process"/>
    <property type="evidence" value="ECO:0007669"/>
    <property type="project" value="TreeGrafter"/>
</dbReference>
<dbReference type="Proteomes" id="UP000007076">
    <property type="component" value="Chromosome"/>
</dbReference>
<name>E4N2H4_KITSK</name>
<dbReference type="InterPro" id="IPR014030">
    <property type="entry name" value="Ketoacyl_synth_N"/>
</dbReference>
<dbReference type="RefSeq" id="WP_014139654.1">
    <property type="nucleotide sequence ID" value="NC_016109.1"/>
</dbReference>
<feature type="domain" description="Beta-ketoacyl synthase-like N-terminal" evidence="2">
    <location>
        <begin position="57"/>
        <end position="185"/>
    </location>
</feature>
<dbReference type="STRING" id="452652.KSE_65990"/>
<dbReference type="HOGENOM" id="CLU_064948_0_0_11"/>
<dbReference type="KEGG" id="ksk:KSE_65990"/>
<accession>E4N2H4</accession>
<dbReference type="InterPro" id="IPR016039">
    <property type="entry name" value="Thiolase-like"/>
</dbReference>
<gene>
    <name evidence="3" type="ordered locus">KSE_65990</name>
</gene>
<evidence type="ECO:0000259" key="2">
    <source>
        <dbReference type="Pfam" id="PF00109"/>
    </source>
</evidence>
<dbReference type="eggNOG" id="COG0304">
    <property type="taxonomic scope" value="Bacteria"/>
</dbReference>